<dbReference type="PANTHER" id="PTHR11699">
    <property type="entry name" value="ALDEHYDE DEHYDROGENASE-RELATED"/>
    <property type="match status" value="1"/>
</dbReference>
<dbReference type="FunFam" id="3.40.605.10:FF:000007">
    <property type="entry name" value="NAD/NADP-dependent betaine aldehyde dehydrogenase"/>
    <property type="match status" value="1"/>
</dbReference>
<gene>
    <name evidence="4" type="ORF">CCALI_01028</name>
</gene>
<dbReference type="FunFam" id="3.40.309.10:FF:000012">
    <property type="entry name" value="Betaine aldehyde dehydrogenase"/>
    <property type="match status" value="1"/>
</dbReference>
<dbReference type="InterPro" id="IPR016163">
    <property type="entry name" value="Ald_DH_C"/>
</dbReference>
<dbReference type="RefSeq" id="WP_016482399.1">
    <property type="nucleotide sequence ID" value="NC_021487.1"/>
</dbReference>
<feature type="domain" description="Aldehyde dehydrogenase" evidence="3">
    <location>
        <begin position="13"/>
        <end position="479"/>
    </location>
</feature>
<dbReference type="SUPFAM" id="SSF53720">
    <property type="entry name" value="ALDH-like"/>
    <property type="match status" value="1"/>
</dbReference>
<dbReference type="PATRIC" id="fig|1303518.3.peg.1044"/>
<proteinExistence type="inferred from homology"/>
<dbReference type="InterPro" id="IPR015590">
    <property type="entry name" value="Aldehyde_DH_dom"/>
</dbReference>
<organism evidence="4 5">
    <name type="scientific">Chthonomonas calidirosea (strain DSM 23976 / ICMP 18418 / T49)</name>
    <dbReference type="NCBI Taxonomy" id="1303518"/>
    <lineage>
        <taxon>Bacteria</taxon>
        <taxon>Bacillati</taxon>
        <taxon>Armatimonadota</taxon>
        <taxon>Chthonomonadia</taxon>
        <taxon>Chthonomonadales</taxon>
        <taxon>Chthonomonadaceae</taxon>
        <taxon>Chthonomonas</taxon>
    </lineage>
</organism>
<name>S0ETL0_CHTCT</name>
<protein>
    <submittedName>
        <fullName evidence="4">NAD-dependent aldehyde dehydrogenases</fullName>
        <ecNumber evidence="4">1.2.1.3</ecNumber>
    </submittedName>
</protein>
<dbReference type="STRING" id="454171.CP488_00128"/>
<comment type="similarity">
    <text evidence="1">Belongs to the aldehyde dehydrogenase family.</text>
</comment>
<reference evidence="5" key="1">
    <citation type="submission" date="2013-03" db="EMBL/GenBank/DDBJ databases">
        <title>Genome sequence of Chthonomonas calidirosea, the first sequenced genome from the Armatimonadetes phylum (formally candidate division OP10).</title>
        <authorList>
            <person name="Lee K.C.Y."/>
            <person name="Morgan X.C."/>
            <person name="Dunfield P.F."/>
            <person name="Tamas I."/>
            <person name="Houghton K.M."/>
            <person name="Vyssotski M."/>
            <person name="Ryan J.L.J."/>
            <person name="Lagutin K."/>
            <person name="McDonald I.R."/>
            <person name="Stott M.B."/>
        </authorList>
    </citation>
    <scope>NUCLEOTIDE SEQUENCE [LARGE SCALE GENOMIC DNA]</scope>
    <source>
        <strain evidence="5">DSM 23976 / ICMP 18418 / T49</strain>
    </source>
</reference>
<dbReference type="PROSITE" id="PS00070">
    <property type="entry name" value="ALDEHYDE_DEHYDR_CYS"/>
    <property type="match status" value="1"/>
</dbReference>
<dbReference type="Proteomes" id="UP000014227">
    <property type="component" value="Chromosome I"/>
</dbReference>
<dbReference type="HOGENOM" id="CLU_005391_1_0_0"/>
<evidence type="ECO:0000256" key="1">
    <source>
        <dbReference type="ARBA" id="ARBA00009986"/>
    </source>
</evidence>
<accession>S0ETL0</accession>
<dbReference type="InterPro" id="IPR016161">
    <property type="entry name" value="Ald_DH/histidinol_DH"/>
</dbReference>
<dbReference type="Gene3D" id="3.40.605.10">
    <property type="entry name" value="Aldehyde Dehydrogenase, Chain A, domain 1"/>
    <property type="match status" value="1"/>
</dbReference>
<sequence length="507" mass="54760">MYDGRTNYIAGRWRAASNGATFPSLNPANTEQMIGIFARSGAEDVRQAVEAAEQAYPQWSRVPKPERAALLLRMGRLLEQNKEELARLMVLEMGKVLEEAQGDVQEAIDMAYYMAGFGRMPDGYVVPSERTDIYCAARRVPVGVVGVITPWNFPIAIPSWKIFPALLAGNTVVFKPSEETPGLACRFVELLVEAGLPNGVLNLVTGYGSEAGTALVEASGVRVISFTGSTAVGKQIAARCGEQMKRVSCELGGKNAILVLDDADLELACKGALWGAFATSGQRCTAASRILVQRNIKTRFLQAFVERAAGLHVGFGLDPQVEVGPVINRQQLRRVHEYVAIGQQEGARVVTGGSVLTEGDYAKGCYYAPTVFDGATPQMRIAQEEIFGPVTAIIEVSDLEEALAAANATAYGLSLSIYTTDVRKAFRAMEQLEAGLVYVNLPTSGAEIQLPFGGMKHTGNGSREAGWVAMDYCTEWKSVYVNYSQASELVRAQIDTAGKASHPVERQ</sequence>
<dbReference type="Gene3D" id="3.40.309.10">
    <property type="entry name" value="Aldehyde Dehydrogenase, Chain A, domain 2"/>
    <property type="match status" value="1"/>
</dbReference>
<dbReference type="EMBL" id="HF951689">
    <property type="protein sequence ID" value="CCW34850.1"/>
    <property type="molecule type" value="Genomic_DNA"/>
</dbReference>
<dbReference type="AlphaFoldDB" id="S0ETL0"/>
<evidence type="ECO:0000256" key="2">
    <source>
        <dbReference type="ARBA" id="ARBA00023002"/>
    </source>
</evidence>
<dbReference type="InterPro" id="IPR016162">
    <property type="entry name" value="Ald_DH_N"/>
</dbReference>
<keyword evidence="5" id="KW-1185">Reference proteome</keyword>
<dbReference type="InParanoid" id="S0ETL0"/>
<evidence type="ECO:0000313" key="5">
    <source>
        <dbReference type="Proteomes" id="UP000014227"/>
    </source>
</evidence>
<evidence type="ECO:0000313" key="4">
    <source>
        <dbReference type="EMBL" id="CCW34850.1"/>
    </source>
</evidence>
<dbReference type="Pfam" id="PF00171">
    <property type="entry name" value="Aldedh"/>
    <property type="match status" value="1"/>
</dbReference>
<dbReference type="FunCoup" id="S0ETL0">
    <property type="interactions" value="40"/>
</dbReference>
<dbReference type="InterPro" id="IPR016160">
    <property type="entry name" value="Ald_DH_CS_CYS"/>
</dbReference>
<dbReference type="EC" id="1.2.1.3" evidence="4"/>
<keyword evidence="2 4" id="KW-0560">Oxidoreductase</keyword>
<dbReference type="OrthoDB" id="9762913at2"/>
<dbReference type="GO" id="GO:0004029">
    <property type="term" value="F:aldehyde dehydrogenase (NAD+) activity"/>
    <property type="evidence" value="ECO:0007669"/>
    <property type="project" value="UniProtKB-EC"/>
</dbReference>
<dbReference type="eggNOG" id="COG1012">
    <property type="taxonomic scope" value="Bacteria"/>
</dbReference>
<evidence type="ECO:0000259" key="3">
    <source>
        <dbReference type="Pfam" id="PF00171"/>
    </source>
</evidence>
<dbReference type="KEGG" id="ccz:CCALI_01028"/>